<sequence length="66" mass="7606">MIINPDRFSSMFEAHIEVVVGHDGYYFTSLSFLILFLKELQINIPLSLRTDCERGEAKQVNSERSV</sequence>
<geneLocation type="plasmid" evidence="2">
    <name>pcar9p</name>
</geneLocation>
<protein>
    <submittedName>
        <fullName evidence="1">Uncharacterized protein</fullName>
    </submittedName>
</protein>
<evidence type="ECO:0000313" key="2">
    <source>
        <dbReference type="Proteomes" id="UP000238288"/>
    </source>
</evidence>
<proteinExistence type="predicted"/>
<reference evidence="1 2" key="1">
    <citation type="submission" date="2017-11" db="EMBL/GenBank/DDBJ databases">
        <authorList>
            <person name="Han C.G."/>
        </authorList>
    </citation>
    <scope>NUCLEOTIDE SEQUENCE [LARGE SCALE GENOMIC DNA]</scope>
    <source>
        <strain evidence="2">ATCC 43555</strain>
        <plasmid evidence="2">Plasmid pcar9p</plasmid>
    </source>
</reference>
<keyword evidence="1" id="KW-0614">Plasmid</keyword>
<organism evidence="1 2">
    <name type="scientific">Pseudoalteromonas carrageenovora IAM 12662</name>
    <dbReference type="NCBI Taxonomy" id="1314868"/>
    <lineage>
        <taxon>Bacteria</taxon>
        <taxon>Pseudomonadati</taxon>
        <taxon>Pseudomonadota</taxon>
        <taxon>Gammaproteobacteria</taxon>
        <taxon>Alteromonadales</taxon>
        <taxon>Pseudoalteromonadaceae</taxon>
        <taxon>Pseudoalteromonas</taxon>
    </lineage>
</organism>
<evidence type="ECO:0000313" key="1">
    <source>
        <dbReference type="EMBL" id="SOU43211.1"/>
    </source>
</evidence>
<dbReference type="EMBL" id="LT965930">
    <property type="protein sequence ID" value="SOU43211.1"/>
    <property type="molecule type" value="Genomic_DNA"/>
</dbReference>
<gene>
    <name evidence="1" type="ORF">PCAR9_P0015</name>
</gene>
<dbReference type="AlphaFoldDB" id="A0A2K4XFX7"/>
<name>A0A2K4XFX7_PSEVC</name>
<dbReference type="Proteomes" id="UP000238288">
    <property type="component" value="Plasmid PCAR9p"/>
</dbReference>
<accession>A0A2K4XFX7</accession>